<gene>
    <name evidence="1" type="ORF">SDC9_181308</name>
</gene>
<comment type="caution">
    <text evidence="1">The sequence shown here is derived from an EMBL/GenBank/DDBJ whole genome shotgun (WGS) entry which is preliminary data.</text>
</comment>
<organism evidence="1">
    <name type="scientific">bioreactor metagenome</name>
    <dbReference type="NCBI Taxonomy" id="1076179"/>
    <lineage>
        <taxon>unclassified sequences</taxon>
        <taxon>metagenomes</taxon>
        <taxon>ecological metagenomes</taxon>
    </lineage>
</organism>
<protein>
    <submittedName>
        <fullName evidence="1">Uncharacterized protein</fullName>
    </submittedName>
</protein>
<evidence type="ECO:0000313" key="1">
    <source>
        <dbReference type="EMBL" id="MPN33816.1"/>
    </source>
</evidence>
<reference evidence="1" key="1">
    <citation type="submission" date="2019-08" db="EMBL/GenBank/DDBJ databases">
        <authorList>
            <person name="Kucharzyk K."/>
            <person name="Murdoch R.W."/>
            <person name="Higgins S."/>
            <person name="Loffler F."/>
        </authorList>
    </citation>
    <scope>NUCLEOTIDE SEQUENCE</scope>
</reference>
<dbReference type="AlphaFoldDB" id="A0A645H5Q1"/>
<proteinExistence type="predicted"/>
<accession>A0A645H5Q1</accession>
<sequence>MPDVLQPEDAVPEGTFCFIMADGMAEFLNDCQVMGEMRSGAKSQVLSLGGFIGYFAGIGHAGDPGEADGGIAVSRIMVKSDPVIDHILVVISREQARHPAVGIDFKDLLPGFVVSGQFRLSQDGLGDDVFHRAVEPDVLLPGLIPHSPEIAVEQGARNPESLVGG</sequence>
<dbReference type="EMBL" id="VSSQ01086513">
    <property type="protein sequence ID" value="MPN33816.1"/>
    <property type="molecule type" value="Genomic_DNA"/>
</dbReference>
<name>A0A645H5Q1_9ZZZZ</name>